<feature type="domain" description="F-box" evidence="3">
    <location>
        <begin position="469"/>
        <end position="517"/>
    </location>
</feature>
<dbReference type="SMART" id="SM00367">
    <property type="entry name" value="LRR_CC"/>
    <property type="match status" value="7"/>
</dbReference>
<dbReference type="PANTHER" id="PTHR13382:SF72">
    <property type="entry name" value="F-BOX AND LEUCINE-RICH REPEAT PROTEIN 17"/>
    <property type="match status" value="1"/>
</dbReference>
<keyword evidence="6" id="KW-1185">Reference proteome</keyword>
<evidence type="ECO:0000313" key="6">
    <source>
        <dbReference type="Proteomes" id="UP000738325"/>
    </source>
</evidence>
<dbReference type="SUPFAM" id="SSF52047">
    <property type="entry name" value="RNI-like"/>
    <property type="match status" value="1"/>
</dbReference>
<dbReference type="AlphaFoldDB" id="A0A9P6RTZ4"/>
<feature type="compositionally biased region" description="Acidic residues" evidence="2">
    <location>
        <begin position="337"/>
        <end position="347"/>
    </location>
</feature>
<dbReference type="EMBL" id="JAAAIP010000017">
    <property type="protein sequence ID" value="KAG0329360.1"/>
    <property type="molecule type" value="Genomic_DNA"/>
</dbReference>
<accession>A0A9P6RTZ4</accession>
<dbReference type="Pfam" id="PF12937">
    <property type="entry name" value="F-box-like"/>
    <property type="match status" value="1"/>
</dbReference>
<feature type="region of interest" description="Disordered" evidence="2">
    <location>
        <begin position="330"/>
        <end position="349"/>
    </location>
</feature>
<sequence length="907" mass="100214">MTHHRRFSFQSSSASSASSSACSDSSSSSSVSRGQSPSSQQHIRLNHHHQYVTPHTRSHSAAAAMAGPSPSFFRRIFKAFVGTGVVDQHGCVSRQSRVHLLDGSVIDVSAIRATLFDEPLGPDVAKDGDGDGDGDGSYNDSECNGSGGHLHDTNDATDPGAFSQRQESNVASRHKNRNNSFASTSLVANVIGQGGVRNCHPGHAPNVSGSNVHSNYPSNALSDRVHDNNGGISSRRSSVASGIAGESIQYDPRLSADKHRIFTANNNQLYRQHFTGHGAMSTVNAANSIQQGVMKRRMSLFKSVAAAGVGSTSRRGSAFSTKSQETAVNLTGINPADEFEGSDDYDDVEGKMDLDEEDEEDDEDDYDDYINFNEYHDENANNLAMDLDHEYYATHDSMLTADVELDLYRRRQEAARLASRRLRHLRRLRRQSLLSDSNNLTFRSRTGGCSECLAPLLECARKPSPIHLPEILHLIFQFVVDLTPADDYSQREIYSCLLVSKQWYLVAQKTLWREIRFKNAAKLELFVDLLKRTETVECLGIERNHQPQASAALSGQSNTGLQQQEQEQQHLLNQRRASIASCGEHSEFRDQEESIMSPTAMQKRLHERASAVKRIVLHKLKLIEDKDIMLLASWFRNLQILEFYICEKLTDKVVMAVAENCPQLQQLLMPGCAKITDAGISQIALLCPRMKHLDLRACSNVSDESLILVAKHCPDLWHLNVGRVSSATKVTGKSIVEIAKNTNLNTLGLAGCAMSDDAVIEIARYSRSGLHRISLNSCPLLTSASVRALMQLCPNLAVLEIKQCLLVTDMATLYRFSTRRVLVELCPELQRRLLEYKVGLSSMNASIQSNNIASTQATTATTEMINDNNTHNSNNNDNNDNNPTGNDNYYDNPSAQQLPTTTATFQQ</sequence>
<evidence type="ECO:0000256" key="2">
    <source>
        <dbReference type="SAM" id="MobiDB-lite"/>
    </source>
</evidence>
<feature type="region of interest" description="Disordered" evidence="2">
    <location>
        <begin position="865"/>
        <end position="907"/>
    </location>
</feature>
<name>A0A9P6RTZ4_9FUNG</name>
<dbReference type="OrthoDB" id="550575at2759"/>
<gene>
    <name evidence="5" type="primary">AMN1</name>
    <name evidence="5" type="ORF">BGZ99_002366</name>
</gene>
<evidence type="ECO:0000259" key="3">
    <source>
        <dbReference type="Pfam" id="PF12937"/>
    </source>
</evidence>
<dbReference type="InterPro" id="IPR050648">
    <property type="entry name" value="F-box_LRR-repeat"/>
</dbReference>
<dbReference type="PROSITE" id="PS51257">
    <property type="entry name" value="PROKAR_LIPOPROTEIN"/>
    <property type="match status" value="1"/>
</dbReference>
<evidence type="ECO:0000256" key="1">
    <source>
        <dbReference type="ARBA" id="ARBA00022786"/>
    </source>
</evidence>
<evidence type="ECO:0000259" key="4">
    <source>
        <dbReference type="Pfam" id="PF25372"/>
    </source>
</evidence>
<feature type="compositionally biased region" description="Low complexity" evidence="2">
    <location>
        <begin position="8"/>
        <end position="41"/>
    </location>
</feature>
<dbReference type="GO" id="GO:0005737">
    <property type="term" value="C:cytoplasm"/>
    <property type="evidence" value="ECO:0007669"/>
    <property type="project" value="TreeGrafter"/>
</dbReference>
<protein>
    <submittedName>
        <fullName evidence="5">Antagonist of MEN (Mitotic Exit Network)</fullName>
    </submittedName>
</protein>
<dbReference type="InterPro" id="IPR032675">
    <property type="entry name" value="LRR_dom_sf"/>
</dbReference>
<keyword evidence="1" id="KW-0833">Ubl conjugation pathway</keyword>
<dbReference type="InterPro" id="IPR001810">
    <property type="entry name" value="F-box_dom"/>
</dbReference>
<organism evidence="5 6">
    <name type="scientific">Dissophora globulifera</name>
    <dbReference type="NCBI Taxonomy" id="979702"/>
    <lineage>
        <taxon>Eukaryota</taxon>
        <taxon>Fungi</taxon>
        <taxon>Fungi incertae sedis</taxon>
        <taxon>Mucoromycota</taxon>
        <taxon>Mortierellomycotina</taxon>
        <taxon>Mortierellomycetes</taxon>
        <taxon>Mortierellales</taxon>
        <taxon>Mortierellaceae</taxon>
        <taxon>Dissophora</taxon>
    </lineage>
</organism>
<dbReference type="InterPro" id="IPR006553">
    <property type="entry name" value="Leu-rich_rpt_Cys-con_subtyp"/>
</dbReference>
<dbReference type="Gene3D" id="3.80.10.10">
    <property type="entry name" value="Ribonuclease Inhibitor"/>
    <property type="match status" value="1"/>
</dbReference>
<feature type="region of interest" description="Disordered" evidence="2">
    <location>
        <begin position="1"/>
        <end position="42"/>
    </location>
</feature>
<dbReference type="Pfam" id="PF25372">
    <property type="entry name" value="DUF7885"/>
    <property type="match status" value="1"/>
</dbReference>
<proteinExistence type="predicted"/>
<feature type="domain" description="F-box/LRR-repeat protein 15-like leucin rich repeat" evidence="4">
    <location>
        <begin position="581"/>
        <end position="762"/>
    </location>
</feature>
<dbReference type="InterPro" id="IPR057207">
    <property type="entry name" value="FBXL15_LRR"/>
</dbReference>
<dbReference type="PANTHER" id="PTHR13382">
    <property type="entry name" value="MITOCHONDRIAL ATP SYNTHASE COUPLING FACTOR B"/>
    <property type="match status" value="1"/>
</dbReference>
<comment type="caution">
    <text evidence="5">The sequence shown here is derived from an EMBL/GenBank/DDBJ whole genome shotgun (WGS) entry which is preliminary data.</text>
</comment>
<reference evidence="5" key="1">
    <citation type="journal article" date="2020" name="Fungal Divers.">
        <title>Resolving the Mortierellaceae phylogeny through synthesis of multi-gene phylogenetics and phylogenomics.</title>
        <authorList>
            <person name="Vandepol N."/>
            <person name="Liber J."/>
            <person name="Desiro A."/>
            <person name="Na H."/>
            <person name="Kennedy M."/>
            <person name="Barry K."/>
            <person name="Grigoriev I.V."/>
            <person name="Miller A.N."/>
            <person name="O'Donnell K."/>
            <person name="Stajich J.E."/>
            <person name="Bonito G."/>
        </authorList>
    </citation>
    <scope>NUCLEOTIDE SEQUENCE</scope>
    <source>
        <strain evidence="5">REB-010B</strain>
    </source>
</reference>
<dbReference type="Proteomes" id="UP000738325">
    <property type="component" value="Unassembled WGS sequence"/>
</dbReference>
<feature type="compositionally biased region" description="Polar residues" evidence="2">
    <location>
        <begin position="207"/>
        <end position="219"/>
    </location>
</feature>
<feature type="compositionally biased region" description="Polar residues" evidence="2">
    <location>
        <begin position="894"/>
        <end position="907"/>
    </location>
</feature>
<evidence type="ECO:0000313" key="5">
    <source>
        <dbReference type="EMBL" id="KAG0329360.1"/>
    </source>
</evidence>
<feature type="compositionally biased region" description="Low complexity" evidence="2">
    <location>
        <begin position="866"/>
        <end position="893"/>
    </location>
</feature>
<feature type="region of interest" description="Disordered" evidence="2">
    <location>
        <begin position="119"/>
        <end position="181"/>
    </location>
</feature>
<feature type="region of interest" description="Disordered" evidence="2">
    <location>
        <begin position="199"/>
        <end position="219"/>
    </location>
</feature>